<evidence type="ECO:0000256" key="7">
    <source>
        <dbReference type="SAM" id="MobiDB-lite"/>
    </source>
</evidence>
<dbReference type="NCBIfam" id="NF005929">
    <property type="entry name" value="PRK07946.1"/>
    <property type="match status" value="1"/>
</dbReference>
<gene>
    <name evidence="9" type="ORF">GCM10009817_01510</name>
</gene>
<feature type="compositionally biased region" description="Polar residues" evidence="7">
    <location>
        <begin position="132"/>
        <end position="149"/>
    </location>
</feature>
<dbReference type="PANTHER" id="PTHR34583">
    <property type="entry name" value="ANTIPORTER SUBUNIT MNHC2-RELATED"/>
    <property type="match status" value="1"/>
</dbReference>
<dbReference type="PANTHER" id="PTHR34583:SF2">
    <property type="entry name" value="ANTIPORTER SUBUNIT MNHC2-RELATED"/>
    <property type="match status" value="1"/>
</dbReference>
<evidence type="ECO:0008006" key="11">
    <source>
        <dbReference type="Google" id="ProtNLM"/>
    </source>
</evidence>
<evidence type="ECO:0000256" key="8">
    <source>
        <dbReference type="SAM" id="Phobius"/>
    </source>
</evidence>
<comment type="subcellular location">
    <subcellularLocation>
        <location evidence="1">Cell membrane</location>
        <topology evidence="1">Multi-pass membrane protein</topology>
    </subcellularLocation>
</comment>
<evidence type="ECO:0000256" key="6">
    <source>
        <dbReference type="ARBA" id="ARBA00023136"/>
    </source>
</evidence>
<feature type="transmembrane region" description="Helical" evidence="8">
    <location>
        <begin position="17"/>
        <end position="35"/>
    </location>
</feature>
<organism evidence="9 10">
    <name type="scientific">Terrabacter lapilli</name>
    <dbReference type="NCBI Taxonomy" id="436231"/>
    <lineage>
        <taxon>Bacteria</taxon>
        <taxon>Bacillati</taxon>
        <taxon>Actinomycetota</taxon>
        <taxon>Actinomycetes</taxon>
        <taxon>Micrococcales</taxon>
        <taxon>Intrasporangiaceae</taxon>
        <taxon>Terrabacter</taxon>
    </lineage>
</organism>
<feature type="transmembrane region" description="Helical" evidence="8">
    <location>
        <begin position="80"/>
        <end position="103"/>
    </location>
</feature>
<feature type="compositionally biased region" description="Basic and acidic residues" evidence="7">
    <location>
        <begin position="157"/>
        <end position="176"/>
    </location>
</feature>
<dbReference type="EMBL" id="BAAAPU010000001">
    <property type="protein sequence ID" value="GAA1965428.1"/>
    <property type="molecule type" value="Genomic_DNA"/>
</dbReference>
<dbReference type="Gene3D" id="1.10.287.3510">
    <property type="match status" value="1"/>
</dbReference>
<dbReference type="Pfam" id="PF00420">
    <property type="entry name" value="Oxidored_q2"/>
    <property type="match status" value="1"/>
</dbReference>
<protein>
    <recommendedName>
        <fullName evidence="11">Multisubunit sodium/proton antiporter MrpC subunit</fullName>
    </recommendedName>
</protein>
<keyword evidence="6 8" id="KW-0472">Membrane</keyword>
<evidence type="ECO:0000256" key="4">
    <source>
        <dbReference type="ARBA" id="ARBA00022692"/>
    </source>
</evidence>
<feature type="transmembrane region" description="Helical" evidence="8">
    <location>
        <begin position="42"/>
        <end position="60"/>
    </location>
</feature>
<dbReference type="InterPro" id="IPR039428">
    <property type="entry name" value="NUOK/Mnh_C1-like"/>
</dbReference>
<evidence type="ECO:0000256" key="2">
    <source>
        <dbReference type="ARBA" id="ARBA00010388"/>
    </source>
</evidence>
<dbReference type="RefSeq" id="WP_344057425.1">
    <property type="nucleotide sequence ID" value="NZ_BAAAPU010000001.1"/>
</dbReference>
<evidence type="ECO:0000313" key="10">
    <source>
        <dbReference type="Proteomes" id="UP001500013"/>
    </source>
</evidence>
<evidence type="ECO:0000256" key="1">
    <source>
        <dbReference type="ARBA" id="ARBA00004651"/>
    </source>
</evidence>
<comment type="similarity">
    <text evidence="2">Belongs to the CPA3 antiporters (TC 2.A.63) subunit C family.</text>
</comment>
<sequence length="176" mass="18562">MTALAPTLIEATLEPNITLVLVTVALVATGTALALDRSLVRVLLGMVLIGNGVAVLYLVISGRAGRAPFVGEDPAAISDPLPQAMVLTAIVISLATIGFLLALSYRLWQISGTDDVPDDTEDAHIQRLALEDQTSSTYDPSEVSTTTSDELADEDPSPDRSPQRSPDRQRDGSPAP</sequence>
<accession>A0ABN2R8U6</accession>
<keyword evidence="3" id="KW-1003">Cell membrane</keyword>
<reference evidence="9 10" key="1">
    <citation type="journal article" date="2019" name="Int. J. Syst. Evol. Microbiol.">
        <title>The Global Catalogue of Microorganisms (GCM) 10K type strain sequencing project: providing services to taxonomists for standard genome sequencing and annotation.</title>
        <authorList>
            <consortium name="The Broad Institute Genomics Platform"/>
            <consortium name="The Broad Institute Genome Sequencing Center for Infectious Disease"/>
            <person name="Wu L."/>
            <person name="Ma J."/>
        </authorList>
    </citation>
    <scope>NUCLEOTIDE SEQUENCE [LARGE SCALE GENOMIC DNA]</scope>
    <source>
        <strain evidence="9 10">JCM 15628</strain>
    </source>
</reference>
<evidence type="ECO:0000313" key="9">
    <source>
        <dbReference type="EMBL" id="GAA1965428.1"/>
    </source>
</evidence>
<evidence type="ECO:0000256" key="3">
    <source>
        <dbReference type="ARBA" id="ARBA00022475"/>
    </source>
</evidence>
<keyword evidence="5 8" id="KW-1133">Transmembrane helix</keyword>
<name>A0ABN2R8U6_9MICO</name>
<keyword evidence="4 8" id="KW-0812">Transmembrane</keyword>
<feature type="region of interest" description="Disordered" evidence="7">
    <location>
        <begin position="129"/>
        <end position="176"/>
    </location>
</feature>
<dbReference type="InterPro" id="IPR050601">
    <property type="entry name" value="CPA3_antiporter_subunitC"/>
</dbReference>
<evidence type="ECO:0000256" key="5">
    <source>
        <dbReference type="ARBA" id="ARBA00022989"/>
    </source>
</evidence>
<proteinExistence type="inferred from homology"/>
<keyword evidence="10" id="KW-1185">Reference proteome</keyword>
<comment type="caution">
    <text evidence="9">The sequence shown here is derived from an EMBL/GenBank/DDBJ whole genome shotgun (WGS) entry which is preliminary data.</text>
</comment>
<dbReference type="Proteomes" id="UP001500013">
    <property type="component" value="Unassembled WGS sequence"/>
</dbReference>